<reference evidence="1 2" key="1">
    <citation type="submission" date="2024-08" db="EMBL/GenBank/DDBJ databases">
        <title>Gnathostoma spinigerum genome.</title>
        <authorList>
            <person name="Gonzalez-Bertolin B."/>
            <person name="Monzon S."/>
            <person name="Zaballos A."/>
            <person name="Jimenez P."/>
            <person name="Dekumyoy P."/>
            <person name="Varona S."/>
            <person name="Cuesta I."/>
            <person name="Sumanam S."/>
            <person name="Adisakwattana P."/>
            <person name="Gasser R.B."/>
            <person name="Hernandez-Gonzalez A."/>
            <person name="Young N.D."/>
            <person name="Perteguer M.J."/>
        </authorList>
    </citation>
    <scope>NUCLEOTIDE SEQUENCE [LARGE SCALE GENOMIC DNA]</scope>
    <source>
        <strain evidence="1">AL3</strain>
        <tissue evidence="1">Liver</tissue>
    </source>
</reference>
<dbReference type="Proteomes" id="UP001608902">
    <property type="component" value="Unassembled WGS sequence"/>
</dbReference>
<organism evidence="1 2">
    <name type="scientific">Gnathostoma spinigerum</name>
    <dbReference type="NCBI Taxonomy" id="75299"/>
    <lineage>
        <taxon>Eukaryota</taxon>
        <taxon>Metazoa</taxon>
        <taxon>Ecdysozoa</taxon>
        <taxon>Nematoda</taxon>
        <taxon>Chromadorea</taxon>
        <taxon>Rhabditida</taxon>
        <taxon>Spirurina</taxon>
        <taxon>Gnathostomatomorpha</taxon>
        <taxon>Gnathostomatoidea</taxon>
        <taxon>Gnathostomatidae</taxon>
        <taxon>Gnathostoma</taxon>
    </lineage>
</organism>
<proteinExistence type="predicted"/>
<keyword evidence="2" id="KW-1185">Reference proteome</keyword>
<accession>A0ABD6EX70</accession>
<dbReference type="AlphaFoldDB" id="A0ABD6EX70"/>
<comment type="caution">
    <text evidence="1">The sequence shown here is derived from an EMBL/GenBank/DDBJ whole genome shotgun (WGS) entry which is preliminary data.</text>
</comment>
<protein>
    <submittedName>
        <fullName evidence="1">Uncharacterized protein</fullName>
    </submittedName>
</protein>
<evidence type="ECO:0000313" key="2">
    <source>
        <dbReference type="Proteomes" id="UP001608902"/>
    </source>
</evidence>
<feature type="non-terminal residue" evidence="1">
    <location>
        <position position="1"/>
    </location>
</feature>
<dbReference type="EMBL" id="JBGFUD010018513">
    <property type="protein sequence ID" value="MFH4984545.1"/>
    <property type="molecule type" value="Genomic_DNA"/>
</dbReference>
<evidence type="ECO:0000313" key="1">
    <source>
        <dbReference type="EMBL" id="MFH4984545.1"/>
    </source>
</evidence>
<name>A0ABD6EX70_9BILA</name>
<sequence>NCYSRVRELTNKIKAKIMEYNPYIGESQDKPIHIQFSDSEKPADEVVNGKRIIEMDIPRPSWFKRTFKAD</sequence>
<gene>
    <name evidence="1" type="ORF">AB6A40_011254</name>
</gene>